<keyword evidence="2" id="KW-1185">Reference proteome</keyword>
<dbReference type="NCBIfam" id="TIGR03759">
    <property type="entry name" value="conj_TIGR03759"/>
    <property type="match status" value="1"/>
</dbReference>
<evidence type="ECO:0000313" key="2">
    <source>
        <dbReference type="Proteomes" id="UP001595791"/>
    </source>
</evidence>
<dbReference type="RefSeq" id="WP_378165854.1">
    <property type="nucleotide sequence ID" value="NZ_JBHSBU010000001.1"/>
</dbReference>
<dbReference type="Proteomes" id="UP001595791">
    <property type="component" value="Unassembled WGS sequence"/>
</dbReference>
<name>A0ABV8MV46_9NEIS</name>
<reference evidence="2" key="1">
    <citation type="journal article" date="2019" name="Int. J. Syst. Evol. Microbiol.">
        <title>The Global Catalogue of Microorganisms (GCM) 10K type strain sequencing project: providing services to taxonomists for standard genome sequencing and annotation.</title>
        <authorList>
            <consortium name="The Broad Institute Genomics Platform"/>
            <consortium name="The Broad Institute Genome Sequencing Center for Infectious Disease"/>
            <person name="Wu L."/>
            <person name="Ma J."/>
        </authorList>
    </citation>
    <scope>NUCLEOTIDE SEQUENCE [LARGE SCALE GENOMIC DNA]</scope>
    <source>
        <strain evidence="2">LMG 29894</strain>
    </source>
</reference>
<sequence>MDRYRVVCLGGCLIAAVEGYAQSPPTDTVRAVESRTQVSAEATSDAHQARDWGLRPDEWARYRQLMQGPLGVYSPNLDPLTALGIEARTNEERRRYAELQVQAEARRVEKLLSYQRAYDAAWQRLFPDLQRMNGFEAPRATTVKASPARLAVFVKADCPPCVQRVQQLQAAGTAFDVYFVDSRPDDARIRQWATQAAVDPAKVRARTITLNHDAGRWQSLGLTGDLPAVVREVNGQWQRQ</sequence>
<protein>
    <submittedName>
        <fullName evidence="1">TIGR03759 family integrating conjugative element protein</fullName>
    </submittedName>
</protein>
<accession>A0ABV8MV46</accession>
<dbReference type="EMBL" id="JBHSBU010000001">
    <property type="protein sequence ID" value="MFC4160720.1"/>
    <property type="molecule type" value="Genomic_DNA"/>
</dbReference>
<proteinExistence type="predicted"/>
<gene>
    <name evidence="1" type="ORF">ACFOW7_15375</name>
</gene>
<organism evidence="1 2">
    <name type="scientific">Chitinimonas lacunae</name>
    <dbReference type="NCBI Taxonomy" id="1963018"/>
    <lineage>
        <taxon>Bacteria</taxon>
        <taxon>Pseudomonadati</taxon>
        <taxon>Pseudomonadota</taxon>
        <taxon>Betaproteobacteria</taxon>
        <taxon>Neisseriales</taxon>
        <taxon>Chitinibacteraceae</taxon>
        <taxon>Chitinimonas</taxon>
    </lineage>
</organism>
<comment type="caution">
    <text evidence="1">The sequence shown here is derived from an EMBL/GenBank/DDBJ whole genome shotgun (WGS) entry which is preliminary data.</text>
</comment>
<evidence type="ECO:0000313" key="1">
    <source>
        <dbReference type="EMBL" id="MFC4160720.1"/>
    </source>
</evidence>
<dbReference type="InterPro" id="IPR022293">
    <property type="entry name" value="Integrating-conj_element"/>
</dbReference>